<dbReference type="EMBL" id="DS990639">
    <property type="protein sequence ID" value="EGC46098.1"/>
    <property type="molecule type" value="Genomic_DNA"/>
</dbReference>
<proteinExistence type="predicted"/>
<sequence>MSHLFVVNHELAPKESWAKYAASYHAEGYLICAGGIFLGKSRGTHVERRENHRRETIGSTPDIRGTRKLYLVYIIIGKKEHRGGFNKMQRTNSRIQANLLAGSFLIFSVNDNGEHVFAPWMAEYGAGVISTRTIQHLQISCKESDAVLVLKIAQKL</sequence>
<protein>
    <submittedName>
        <fullName evidence="1">Predicted protein</fullName>
    </submittedName>
</protein>
<dbReference type="Proteomes" id="UP000008142">
    <property type="component" value="Unassembled WGS sequence"/>
</dbReference>
<gene>
    <name evidence="1" type="ORF">HCEG_05313</name>
</gene>
<dbReference type="HOGENOM" id="CLU_1739982_0_0_1"/>
<accession>F0UKZ4</accession>
<evidence type="ECO:0000313" key="2">
    <source>
        <dbReference type="Proteomes" id="UP000008142"/>
    </source>
</evidence>
<name>F0UKZ4_AJEC8</name>
<reference evidence="2" key="1">
    <citation type="submission" date="2008-07" db="EMBL/GenBank/DDBJ databases">
        <title>Annotation of Ajellomyces capsulatus strain H88.</title>
        <authorList>
            <person name="Champion M."/>
            <person name="Cuomo C."/>
            <person name="Ma L.-J."/>
            <person name="Henn M.R."/>
            <person name="Sil A."/>
            <person name="Goldman B."/>
            <person name="Young S.K."/>
            <person name="Kodira C.D."/>
            <person name="Zeng Q."/>
            <person name="Koehrsen M."/>
            <person name="Alvarado L."/>
            <person name="Berlin A."/>
            <person name="Borenstein D."/>
            <person name="Chen Z."/>
            <person name="Engels R."/>
            <person name="Freedman E."/>
            <person name="Gellesch M."/>
            <person name="Goldberg J."/>
            <person name="Griggs A."/>
            <person name="Gujja S."/>
            <person name="Heiman D."/>
            <person name="Hepburn T."/>
            <person name="Howarth C."/>
            <person name="Jen D."/>
            <person name="Larson L."/>
            <person name="Lewis B."/>
            <person name="Mehta T."/>
            <person name="Park D."/>
            <person name="Pearson M."/>
            <person name="Roberts A."/>
            <person name="Saif S."/>
            <person name="Shea T."/>
            <person name="Shenoy N."/>
            <person name="Sisk P."/>
            <person name="Stolte C."/>
            <person name="Sykes S."/>
            <person name="Walk T."/>
            <person name="White J."/>
            <person name="Yandava C."/>
            <person name="Klein B."/>
            <person name="McEwen J.G."/>
            <person name="Puccia R."/>
            <person name="Goldman G.H."/>
            <person name="Felipe M.S."/>
            <person name="Nino-Vega G."/>
            <person name="San-Blas G."/>
            <person name="Taylor J."/>
            <person name="Mendoza L."/>
            <person name="Galagan J."/>
            <person name="Nusbaum C."/>
            <person name="Birren B."/>
        </authorList>
    </citation>
    <scope>NUCLEOTIDE SEQUENCE [LARGE SCALE GENOMIC DNA]</scope>
    <source>
        <strain evidence="2">H88</strain>
    </source>
</reference>
<evidence type="ECO:0000313" key="1">
    <source>
        <dbReference type="EMBL" id="EGC46098.1"/>
    </source>
</evidence>
<organism evidence="2">
    <name type="scientific">Ajellomyces capsulatus (strain H88)</name>
    <name type="common">Darling's disease fungus</name>
    <name type="synonym">Histoplasma capsulatum</name>
    <dbReference type="NCBI Taxonomy" id="544711"/>
    <lineage>
        <taxon>Eukaryota</taxon>
        <taxon>Fungi</taxon>
        <taxon>Dikarya</taxon>
        <taxon>Ascomycota</taxon>
        <taxon>Pezizomycotina</taxon>
        <taxon>Eurotiomycetes</taxon>
        <taxon>Eurotiomycetidae</taxon>
        <taxon>Onygenales</taxon>
        <taxon>Ajellomycetaceae</taxon>
        <taxon>Histoplasma</taxon>
    </lineage>
</organism>
<dbReference type="AlphaFoldDB" id="F0UKZ4"/>